<reference evidence="2" key="1">
    <citation type="submission" date="2014-01" db="EMBL/GenBank/DDBJ databases">
        <authorList>
            <person name="Brown-Elliot B."/>
            <person name="Wallace R."/>
            <person name="Lenaerts A."/>
            <person name="Ordway D."/>
            <person name="DeGroote M.A."/>
            <person name="Parker T."/>
            <person name="Sizemore C."/>
            <person name="Tallon L.J."/>
            <person name="Sadzewicz L.K."/>
            <person name="Sengamalay N."/>
            <person name="Fraser C.M."/>
            <person name="Hine E."/>
            <person name="Shefchek K.A."/>
            <person name="Das S.P."/>
            <person name="Tettelin H."/>
        </authorList>
    </citation>
    <scope>NUCLEOTIDE SEQUENCE [LARGE SCALE GENOMIC DNA]</scope>
    <source>
        <strain evidence="2">4042</strain>
    </source>
</reference>
<accession>X7ZUD2</accession>
<protein>
    <submittedName>
        <fullName evidence="2">Uncharacterized protein</fullName>
    </submittedName>
</protein>
<proteinExistence type="predicted"/>
<sequence>MLIRDHFGGVDPLPSLRCGRRRSASSASPPASSSTVST</sequence>
<comment type="caution">
    <text evidence="2">The sequence shown here is derived from an EMBL/GenBank/DDBJ whole genome shotgun (WGS) entry which is preliminary data.</text>
</comment>
<evidence type="ECO:0000256" key="1">
    <source>
        <dbReference type="SAM" id="MobiDB-lite"/>
    </source>
</evidence>
<feature type="region of interest" description="Disordered" evidence="1">
    <location>
        <begin position="1"/>
        <end position="38"/>
    </location>
</feature>
<dbReference type="AlphaFoldDB" id="X7ZUD2"/>
<gene>
    <name evidence="2" type="ORF">I553_5862</name>
</gene>
<dbReference type="EMBL" id="JAOB01000069">
    <property type="protein sequence ID" value="EUA23247.1"/>
    <property type="molecule type" value="Genomic_DNA"/>
</dbReference>
<organism evidence="2">
    <name type="scientific">Mycobacterium xenopi 4042</name>
    <dbReference type="NCBI Taxonomy" id="1299334"/>
    <lineage>
        <taxon>Bacteria</taxon>
        <taxon>Bacillati</taxon>
        <taxon>Actinomycetota</taxon>
        <taxon>Actinomycetes</taxon>
        <taxon>Mycobacteriales</taxon>
        <taxon>Mycobacteriaceae</taxon>
        <taxon>Mycobacterium</taxon>
    </lineage>
</organism>
<evidence type="ECO:0000313" key="2">
    <source>
        <dbReference type="EMBL" id="EUA23247.1"/>
    </source>
</evidence>
<name>X7ZUD2_MYCXE</name>
<feature type="compositionally biased region" description="Low complexity" evidence="1">
    <location>
        <begin position="24"/>
        <end position="38"/>
    </location>
</feature>